<sequence>MLVAVLAMAACTNDESALDTKPISVGVTEQPPIAALVPAAIRDGGVLIVGTNPPYQPNEFKNRDGAIIGFDIDLVRAISQVFGLQLRVVESEFAKIIPAIQAGTFHMGISAFTDTLEREKQVDFITYFSAGIQWARRTGSTITPESACGKRVGVKSTTVQETQEIPAKSAACEKLGKEPIRMVKFENQDATVNALLLGQVDAISADSPVTAYAIKKTDGQLEAVGPVYDAAPYGIPVAGQSNLAPAVQAAVQYLIDHGYYGTIAHHWGVGAGMIRTSVINGAKE</sequence>
<proteinExistence type="predicted"/>
<evidence type="ECO:0000313" key="4">
    <source>
        <dbReference type="Proteomes" id="UP001501035"/>
    </source>
</evidence>
<gene>
    <name evidence="3" type="ORF">GCM10010528_22390</name>
</gene>
<reference evidence="4" key="1">
    <citation type="journal article" date="2019" name="Int. J. Syst. Evol. Microbiol.">
        <title>The Global Catalogue of Microorganisms (GCM) 10K type strain sequencing project: providing services to taxonomists for standard genome sequencing and annotation.</title>
        <authorList>
            <consortium name="The Broad Institute Genomics Platform"/>
            <consortium name="The Broad Institute Genome Sequencing Center for Infectious Disease"/>
            <person name="Wu L."/>
            <person name="Ma J."/>
        </authorList>
    </citation>
    <scope>NUCLEOTIDE SEQUENCE [LARGE SCALE GENOMIC DNA]</scope>
    <source>
        <strain evidence="4">JCM 14234</strain>
    </source>
</reference>
<dbReference type="Pfam" id="PF00497">
    <property type="entry name" value="SBP_bac_3"/>
    <property type="match status" value="1"/>
</dbReference>
<keyword evidence="1" id="KW-0732">Signal</keyword>
<dbReference type="SMART" id="SM00062">
    <property type="entry name" value="PBPb"/>
    <property type="match status" value="1"/>
</dbReference>
<dbReference type="Proteomes" id="UP001501035">
    <property type="component" value="Unassembled WGS sequence"/>
</dbReference>
<evidence type="ECO:0000313" key="3">
    <source>
        <dbReference type="EMBL" id="GAA3041583.1"/>
    </source>
</evidence>
<dbReference type="CDD" id="cd01004">
    <property type="entry name" value="PBP2_MidA_like"/>
    <property type="match status" value="1"/>
</dbReference>
<keyword evidence="4" id="KW-1185">Reference proteome</keyword>
<dbReference type="SUPFAM" id="SSF53850">
    <property type="entry name" value="Periplasmic binding protein-like II"/>
    <property type="match status" value="1"/>
</dbReference>
<evidence type="ECO:0000256" key="1">
    <source>
        <dbReference type="ARBA" id="ARBA00022729"/>
    </source>
</evidence>
<feature type="domain" description="Solute-binding protein family 3/N-terminal" evidence="2">
    <location>
        <begin position="46"/>
        <end position="271"/>
    </location>
</feature>
<name>A0ABP6LIB8_9ACTN</name>
<evidence type="ECO:0000259" key="2">
    <source>
        <dbReference type="SMART" id="SM00062"/>
    </source>
</evidence>
<protein>
    <submittedName>
        <fullName evidence="3">ABC transporter substrate-binding protein</fullName>
    </submittedName>
</protein>
<comment type="caution">
    <text evidence="3">The sequence shown here is derived from an EMBL/GenBank/DDBJ whole genome shotgun (WGS) entry which is preliminary data.</text>
</comment>
<dbReference type="Gene3D" id="3.40.190.10">
    <property type="entry name" value="Periplasmic binding protein-like II"/>
    <property type="match status" value="2"/>
</dbReference>
<dbReference type="PANTHER" id="PTHR35936">
    <property type="entry name" value="MEMBRANE-BOUND LYTIC MUREIN TRANSGLYCOSYLASE F"/>
    <property type="match status" value="1"/>
</dbReference>
<dbReference type="InterPro" id="IPR001638">
    <property type="entry name" value="Solute-binding_3/MltF_N"/>
</dbReference>
<dbReference type="PANTHER" id="PTHR35936:SF17">
    <property type="entry name" value="ARGININE-BINDING EXTRACELLULAR PROTEIN ARTP"/>
    <property type="match status" value="1"/>
</dbReference>
<organism evidence="3 4">
    <name type="scientific">Gordonia defluvii</name>
    <dbReference type="NCBI Taxonomy" id="283718"/>
    <lineage>
        <taxon>Bacteria</taxon>
        <taxon>Bacillati</taxon>
        <taxon>Actinomycetota</taxon>
        <taxon>Actinomycetes</taxon>
        <taxon>Mycobacteriales</taxon>
        <taxon>Gordoniaceae</taxon>
        <taxon>Gordonia</taxon>
    </lineage>
</organism>
<accession>A0ABP6LIB8</accession>
<dbReference type="EMBL" id="BAAAVS010000026">
    <property type="protein sequence ID" value="GAA3041583.1"/>
    <property type="molecule type" value="Genomic_DNA"/>
</dbReference>